<dbReference type="EMBL" id="CP021744">
    <property type="protein sequence ID" value="ARZ65739.1"/>
    <property type="molecule type" value="Genomic_DNA"/>
</dbReference>
<dbReference type="Gene3D" id="3.10.450.50">
    <property type="match status" value="1"/>
</dbReference>
<dbReference type="InterPro" id="IPR037401">
    <property type="entry name" value="SnoaL-like"/>
</dbReference>
<evidence type="ECO:0000259" key="1">
    <source>
        <dbReference type="Pfam" id="PF12680"/>
    </source>
</evidence>
<dbReference type="KEGG" id="salj:SMD11_0072"/>
<dbReference type="AlphaFoldDB" id="A0A1Z2KUN3"/>
<name>A0A1Z2KUN3_9ACTN</name>
<dbReference type="InterPro" id="IPR032710">
    <property type="entry name" value="NTF2-like_dom_sf"/>
</dbReference>
<accession>A0A1Z2KUN3</accession>
<reference evidence="2 3" key="1">
    <citation type="submission" date="2017-06" db="EMBL/GenBank/DDBJ databases">
        <title>Streptomyces albireticuli Genome sequencing and assembly.</title>
        <authorList>
            <person name="Wang Y."/>
            <person name="Du B."/>
            <person name="Ding Y."/>
            <person name="Liu H."/>
            <person name="Hou Q."/>
            <person name="Liu K."/>
            <person name="Yao L."/>
            <person name="Wang C."/>
        </authorList>
    </citation>
    <scope>NUCLEOTIDE SEQUENCE [LARGE SCALE GENOMIC DNA]</scope>
    <source>
        <strain evidence="2 3">MDJK11</strain>
    </source>
</reference>
<evidence type="ECO:0000313" key="3">
    <source>
        <dbReference type="Proteomes" id="UP000195755"/>
    </source>
</evidence>
<organism evidence="2 3">
    <name type="scientific">Streptomyces albireticuli</name>
    <dbReference type="NCBI Taxonomy" id="1940"/>
    <lineage>
        <taxon>Bacteria</taxon>
        <taxon>Bacillati</taxon>
        <taxon>Actinomycetota</taxon>
        <taxon>Actinomycetes</taxon>
        <taxon>Kitasatosporales</taxon>
        <taxon>Streptomycetaceae</taxon>
        <taxon>Streptomyces</taxon>
    </lineage>
</organism>
<dbReference type="Proteomes" id="UP000195755">
    <property type="component" value="Chromosome"/>
</dbReference>
<dbReference type="Pfam" id="PF12680">
    <property type="entry name" value="SnoaL_2"/>
    <property type="match status" value="1"/>
</dbReference>
<gene>
    <name evidence="2" type="ORF">SMD11_0072</name>
</gene>
<proteinExistence type="predicted"/>
<protein>
    <recommendedName>
        <fullName evidence="1">SnoaL-like domain-containing protein</fullName>
    </recommendedName>
</protein>
<sequence length="157" mass="16878">MMMWSSASVPASREAVVSRTPQEIFQAYVYAGSMTRDADALAEAFTEDGVFEAPLMPAGAVFPRRLVGREAIRGAMAAYYERQTADAPGPNLEKSGYVLHTTSSPDVFIAEIDTVFDGDGDGGGGGEDTVVSLVQIFRIRDGKIARLRDYFAPGLMS</sequence>
<evidence type="ECO:0000313" key="2">
    <source>
        <dbReference type="EMBL" id="ARZ65739.1"/>
    </source>
</evidence>
<dbReference type="SUPFAM" id="SSF54427">
    <property type="entry name" value="NTF2-like"/>
    <property type="match status" value="1"/>
</dbReference>
<feature type="domain" description="SnoaL-like" evidence="1">
    <location>
        <begin position="31"/>
        <end position="146"/>
    </location>
</feature>